<keyword evidence="5" id="KW-0408">Iron</keyword>
<dbReference type="CDD" id="cd08168">
    <property type="entry name" value="Cytochrom_C3"/>
    <property type="match status" value="1"/>
</dbReference>
<evidence type="ECO:0000313" key="7">
    <source>
        <dbReference type="EMBL" id="HGU34562.1"/>
    </source>
</evidence>
<dbReference type="GO" id="GO:0020037">
    <property type="term" value="F:heme binding"/>
    <property type="evidence" value="ECO:0007669"/>
    <property type="project" value="InterPro"/>
</dbReference>
<sequence>MRSTGKKLGLVIFSILCVLIFSAALQAKQEAKPPVCIPIGNIELKAPASVTAERPSVSFPHNVHFDYSCKRCHHTWNGQDAVQGCMTSGCHDLDQAPKPTDAKKKSAEGSMKYYKNAYHAQCIGCHKAIKVQNAENEKSFSAVKAKQMKTGPTGCTVCHAK</sequence>
<keyword evidence="3" id="KW-0479">Metal-binding</keyword>
<evidence type="ECO:0000256" key="3">
    <source>
        <dbReference type="ARBA" id="ARBA00022723"/>
    </source>
</evidence>
<organism evidence="7">
    <name type="scientific">Desulfatirhabdium butyrativorans</name>
    <dbReference type="NCBI Taxonomy" id="340467"/>
    <lineage>
        <taxon>Bacteria</taxon>
        <taxon>Pseudomonadati</taxon>
        <taxon>Thermodesulfobacteriota</taxon>
        <taxon>Desulfobacteria</taxon>
        <taxon>Desulfobacterales</taxon>
        <taxon>Desulfatirhabdiaceae</taxon>
        <taxon>Desulfatirhabdium</taxon>
    </lineage>
</organism>
<comment type="caution">
    <text evidence="7">The sequence shown here is derived from an EMBL/GenBank/DDBJ whole genome shotgun (WGS) entry which is preliminary data.</text>
</comment>
<protein>
    <recommendedName>
        <fullName evidence="6">Class III cytochrome C domain-containing protein</fullName>
    </recommendedName>
</protein>
<accession>A0A7C4RUK4</accession>
<dbReference type="AlphaFoldDB" id="A0A7C4RUK4"/>
<keyword evidence="2" id="KW-0349">Heme</keyword>
<evidence type="ECO:0000256" key="1">
    <source>
        <dbReference type="ARBA" id="ARBA00022448"/>
    </source>
</evidence>
<reference evidence="7" key="1">
    <citation type="journal article" date="2020" name="mSystems">
        <title>Genome- and Community-Level Interaction Insights into Carbon Utilization and Element Cycling Functions of Hydrothermarchaeota in Hydrothermal Sediment.</title>
        <authorList>
            <person name="Zhou Z."/>
            <person name="Liu Y."/>
            <person name="Xu W."/>
            <person name="Pan J."/>
            <person name="Luo Z.H."/>
            <person name="Li M."/>
        </authorList>
    </citation>
    <scope>NUCLEOTIDE SEQUENCE [LARGE SCALE GENOMIC DNA]</scope>
    <source>
        <strain evidence="7">SpSt-477</strain>
    </source>
</reference>
<gene>
    <name evidence="7" type="ORF">ENS29_17215</name>
</gene>
<evidence type="ECO:0000256" key="2">
    <source>
        <dbReference type="ARBA" id="ARBA00022617"/>
    </source>
</evidence>
<feature type="domain" description="Class III cytochrome C" evidence="6">
    <location>
        <begin position="45"/>
        <end position="159"/>
    </location>
</feature>
<proteinExistence type="predicted"/>
<dbReference type="GO" id="GO:0046872">
    <property type="term" value="F:metal ion binding"/>
    <property type="evidence" value="ECO:0007669"/>
    <property type="project" value="UniProtKB-KW"/>
</dbReference>
<dbReference type="GO" id="GO:0009055">
    <property type="term" value="F:electron transfer activity"/>
    <property type="evidence" value="ECO:0007669"/>
    <property type="project" value="InterPro"/>
</dbReference>
<evidence type="ECO:0000256" key="5">
    <source>
        <dbReference type="ARBA" id="ARBA00023004"/>
    </source>
</evidence>
<keyword evidence="1" id="KW-0813">Transport</keyword>
<dbReference type="InterPro" id="IPR036280">
    <property type="entry name" value="Multihaem_cyt_sf"/>
</dbReference>
<dbReference type="Pfam" id="PF02085">
    <property type="entry name" value="Cytochrom_CIII"/>
    <property type="match status" value="1"/>
</dbReference>
<keyword evidence="4" id="KW-0249">Electron transport</keyword>
<evidence type="ECO:0000259" key="6">
    <source>
        <dbReference type="Pfam" id="PF02085"/>
    </source>
</evidence>
<name>A0A7C4RUK4_9BACT</name>
<evidence type="ECO:0000256" key="4">
    <source>
        <dbReference type="ARBA" id="ARBA00022982"/>
    </source>
</evidence>
<dbReference type="SUPFAM" id="SSF48695">
    <property type="entry name" value="Multiheme cytochromes"/>
    <property type="match status" value="1"/>
</dbReference>
<dbReference type="Gene3D" id="3.90.10.10">
    <property type="entry name" value="Cytochrome C3"/>
    <property type="match status" value="1"/>
</dbReference>
<dbReference type="EMBL" id="DSUH01000391">
    <property type="protein sequence ID" value="HGU34562.1"/>
    <property type="molecule type" value="Genomic_DNA"/>
</dbReference>
<dbReference type="InterPro" id="IPR020942">
    <property type="entry name" value="Cyt_c_III_dom"/>
</dbReference>